<keyword evidence="3" id="KW-1185">Reference proteome</keyword>
<organism evidence="2 3">
    <name type="scientific">Eremococcus coleocola ACS-139-V-Col8</name>
    <dbReference type="NCBI Taxonomy" id="908337"/>
    <lineage>
        <taxon>Bacteria</taxon>
        <taxon>Bacillati</taxon>
        <taxon>Bacillota</taxon>
        <taxon>Bacilli</taxon>
        <taxon>Lactobacillales</taxon>
        <taxon>Aerococcaceae</taxon>
        <taxon>Eremococcus</taxon>
    </lineage>
</organism>
<feature type="transmembrane region" description="Helical" evidence="1">
    <location>
        <begin position="12"/>
        <end position="33"/>
    </location>
</feature>
<name>E4KPA3_9LACT</name>
<evidence type="ECO:0008006" key="4">
    <source>
        <dbReference type="Google" id="ProtNLM"/>
    </source>
</evidence>
<sequence>MRSLIQEFKRILKSLIFLGLIVAFVLALVSQLGSKPPEFQEPKPNQETYGIYLTDDLDYIYPNLMVDLKTAVDANYFATYPFGFYREKNLNDSELNAIKAIMAEMAGKPYEEISDNDHLKNPSQAKLELQLEKIDALIGGGSFYASDEYKVHFGKKGMSYEEALSDYHLMRGQGFDLAFARYFSDYAGIFTMLLTWFMGLYLWNKDRKEGVANTLYVKSISSLKLIMTRVLAMSLAILLIILAIFTYYEGQLLFDYGLDLLSPLKAYGLVIAWILPIILFIVSLSSLITIASKSILFGFLGPIFSMVYLMSSSANIYYNIGYVLLLRYNSVGNEKYFISQINTFLIGRTVWLVLAILIIVLTVFLYERRRRGYHAFKSILPIKNRV</sequence>
<dbReference type="Proteomes" id="UP000005990">
    <property type="component" value="Unassembled WGS sequence"/>
</dbReference>
<evidence type="ECO:0000256" key="1">
    <source>
        <dbReference type="SAM" id="Phobius"/>
    </source>
</evidence>
<gene>
    <name evidence="2" type="ORF">HMPREF9257_1390</name>
</gene>
<dbReference type="eggNOG" id="ENOG502Z8TU">
    <property type="taxonomic scope" value="Bacteria"/>
</dbReference>
<dbReference type="STRING" id="908337.HMPREF9257_1390"/>
<feature type="transmembrane region" description="Helical" evidence="1">
    <location>
        <begin position="225"/>
        <end position="248"/>
    </location>
</feature>
<dbReference type="AlphaFoldDB" id="E4KPA3"/>
<dbReference type="OrthoDB" id="1708273at2"/>
<reference evidence="2 3" key="1">
    <citation type="submission" date="2010-10" db="EMBL/GenBank/DDBJ databases">
        <authorList>
            <person name="Durkin A.S."/>
            <person name="Madupu R."/>
            <person name="Torralba M."/>
            <person name="Gillis M."/>
            <person name="Methe B."/>
            <person name="Sutton G."/>
            <person name="Nelson K.E."/>
        </authorList>
    </citation>
    <scope>NUCLEOTIDE SEQUENCE [LARGE SCALE GENOMIC DNA]</scope>
    <source>
        <strain evidence="2 3">ACS-139-V-Col8</strain>
    </source>
</reference>
<feature type="transmembrane region" description="Helical" evidence="1">
    <location>
        <begin position="303"/>
        <end position="325"/>
    </location>
</feature>
<dbReference type="RefSeq" id="WP_006418193.1">
    <property type="nucleotide sequence ID" value="NZ_AENN01000015.1"/>
</dbReference>
<feature type="transmembrane region" description="Helical" evidence="1">
    <location>
        <begin position="345"/>
        <end position="366"/>
    </location>
</feature>
<feature type="transmembrane region" description="Helical" evidence="1">
    <location>
        <begin position="268"/>
        <end position="291"/>
    </location>
</feature>
<proteinExistence type="predicted"/>
<evidence type="ECO:0000313" key="2">
    <source>
        <dbReference type="EMBL" id="EFR30990.1"/>
    </source>
</evidence>
<feature type="transmembrane region" description="Helical" evidence="1">
    <location>
        <begin position="186"/>
        <end position="204"/>
    </location>
</feature>
<accession>E4KPA3</accession>
<dbReference type="EMBL" id="AENN01000015">
    <property type="protein sequence ID" value="EFR30990.1"/>
    <property type="molecule type" value="Genomic_DNA"/>
</dbReference>
<keyword evidence="1" id="KW-0812">Transmembrane</keyword>
<evidence type="ECO:0000313" key="3">
    <source>
        <dbReference type="Proteomes" id="UP000005990"/>
    </source>
</evidence>
<keyword evidence="1" id="KW-0472">Membrane</keyword>
<protein>
    <recommendedName>
        <fullName evidence="4">ABC-2 type transporter</fullName>
    </recommendedName>
</protein>
<keyword evidence="1" id="KW-1133">Transmembrane helix</keyword>
<comment type="caution">
    <text evidence="2">The sequence shown here is derived from an EMBL/GenBank/DDBJ whole genome shotgun (WGS) entry which is preliminary data.</text>
</comment>